<dbReference type="EMBL" id="JBEGDP010000001">
    <property type="protein sequence ID" value="MEQ7845755.1"/>
    <property type="molecule type" value="Genomic_DNA"/>
</dbReference>
<gene>
    <name evidence="1" type="ORF">V6R90_00595</name>
</gene>
<accession>A0ABV1NTC9</accession>
<evidence type="ECO:0000313" key="2">
    <source>
        <dbReference type="Proteomes" id="UP001482520"/>
    </source>
</evidence>
<comment type="caution">
    <text evidence="1">The sequence shown here is derived from an EMBL/GenBank/DDBJ whole genome shotgun (WGS) entry which is preliminary data.</text>
</comment>
<sequence>MEAYDAIGESIQAWWTLSPVSVTRRGIDHVVAVQRGVTRELFEIVPGSWETRVTDRLDKGGRPISKTAFMVTPVSEGTLFDEVVGPHGHRVTGRAKGAQNSLYYWPR</sequence>
<reference evidence="1 2" key="1">
    <citation type="submission" date="2024-02" db="EMBL/GenBank/DDBJ databases">
        <title>Full genome sequence of Nocardioides kribbensis.</title>
        <authorList>
            <person name="Poletto B.L."/>
            <person name="Silva G."/>
            <person name="Galante D."/>
            <person name="Campos K.R."/>
            <person name="Santos M.B.N."/>
            <person name="Sacchi C.T."/>
        </authorList>
    </citation>
    <scope>NUCLEOTIDE SEQUENCE [LARGE SCALE GENOMIC DNA]</scope>
    <source>
        <strain evidence="1 2">O4R</strain>
    </source>
</reference>
<protein>
    <submittedName>
        <fullName evidence="1">Uncharacterized protein</fullName>
    </submittedName>
</protein>
<evidence type="ECO:0000313" key="1">
    <source>
        <dbReference type="EMBL" id="MEQ7845755.1"/>
    </source>
</evidence>
<keyword evidence="2" id="KW-1185">Reference proteome</keyword>
<proteinExistence type="predicted"/>
<name>A0ABV1NTC9_9ACTN</name>
<dbReference type="Proteomes" id="UP001482520">
    <property type="component" value="Unassembled WGS sequence"/>
</dbReference>
<organism evidence="1 2">
    <name type="scientific">Nocardioides kribbensis</name>
    <dbReference type="NCBI Taxonomy" id="305517"/>
    <lineage>
        <taxon>Bacteria</taxon>
        <taxon>Bacillati</taxon>
        <taxon>Actinomycetota</taxon>
        <taxon>Actinomycetes</taxon>
        <taxon>Propionibacteriales</taxon>
        <taxon>Nocardioidaceae</taxon>
        <taxon>Nocardioides</taxon>
    </lineage>
</organism>
<dbReference type="RefSeq" id="WP_349803451.1">
    <property type="nucleotide sequence ID" value="NZ_JBEGDP010000001.1"/>
</dbReference>